<dbReference type="EMBL" id="CAMGYJ010000005">
    <property type="protein sequence ID" value="CAI0412395.1"/>
    <property type="molecule type" value="Genomic_DNA"/>
</dbReference>
<gene>
    <name evidence="2" type="ORF">LITE_LOCUS15535</name>
</gene>
<comment type="caution">
    <text evidence="2">The sequence shown here is derived from an EMBL/GenBank/DDBJ whole genome shotgun (WGS) entry which is preliminary data.</text>
</comment>
<feature type="non-terminal residue" evidence="2">
    <location>
        <position position="1"/>
    </location>
</feature>
<proteinExistence type="predicted"/>
<sequence length="106" mass="12081">NYDKQEQTDKEVKIISETLQQAVVAVTENQARNHSGMVCFHYSFTFIDYFVNNFGLSCCYLNPLSCCQSHFTSSRASICARLCLVGHVLSFIGYFVSFWDKNQGQT</sequence>
<organism evidence="2 3">
    <name type="scientific">Linum tenue</name>
    <dbReference type="NCBI Taxonomy" id="586396"/>
    <lineage>
        <taxon>Eukaryota</taxon>
        <taxon>Viridiplantae</taxon>
        <taxon>Streptophyta</taxon>
        <taxon>Embryophyta</taxon>
        <taxon>Tracheophyta</taxon>
        <taxon>Spermatophyta</taxon>
        <taxon>Magnoliopsida</taxon>
        <taxon>eudicotyledons</taxon>
        <taxon>Gunneridae</taxon>
        <taxon>Pentapetalae</taxon>
        <taxon>rosids</taxon>
        <taxon>fabids</taxon>
        <taxon>Malpighiales</taxon>
        <taxon>Linaceae</taxon>
        <taxon>Linum</taxon>
    </lineage>
</organism>
<reference evidence="2" key="1">
    <citation type="submission" date="2022-08" db="EMBL/GenBank/DDBJ databases">
        <authorList>
            <person name="Gutierrez-Valencia J."/>
        </authorList>
    </citation>
    <scope>NUCLEOTIDE SEQUENCE</scope>
</reference>
<protein>
    <submittedName>
        <fullName evidence="2">Uncharacterized protein</fullName>
    </submittedName>
</protein>
<accession>A0AAV0JTS7</accession>
<evidence type="ECO:0000313" key="3">
    <source>
        <dbReference type="Proteomes" id="UP001154282"/>
    </source>
</evidence>
<keyword evidence="1" id="KW-1133">Transmembrane helix</keyword>
<keyword evidence="1" id="KW-0472">Membrane</keyword>
<name>A0AAV0JTS7_9ROSI</name>
<evidence type="ECO:0000256" key="1">
    <source>
        <dbReference type="SAM" id="Phobius"/>
    </source>
</evidence>
<dbReference type="AlphaFoldDB" id="A0AAV0JTS7"/>
<dbReference type="Proteomes" id="UP001154282">
    <property type="component" value="Unassembled WGS sequence"/>
</dbReference>
<keyword evidence="1" id="KW-0812">Transmembrane</keyword>
<keyword evidence="3" id="KW-1185">Reference proteome</keyword>
<evidence type="ECO:0000313" key="2">
    <source>
        <dbReference type="EMBL" id="CAI0412395.1"/>
    </source>
</evidence>
<feature type="transmembrane region" description="Helical" evidence="1">
    <location>
        <begin position="78"/>
        <end position="99"/>
    </location>
</feature>